<protein>
    <submittedName>
        <fullName evidence="2">Polysaccharide pyruvyl transferase family protein</fullName>
    </submittedName>
</protein>
<accession>A0A5M5DNY3</accession>
<evidence type="ECO:0000259" key="1">
    <source>
        <dbReference type="Pfam" id="PF04230"/>
    </source>
</evidence>
<dbReference type="GO" id="GO:0016740">
    <property type="term" value="F:transferase activity"/>
    <property type="evidence" value="ECO:0007669"/>
    <property type="project" value="UniProtKB-KW"/>
</dbReference>
<comment type="caution">
    <text evidence="2">The sequence shown here is derived from an EMBL/GenBank/DDBJ whole genome shotgun (WGS) entry which is preliminary data.</text>
</comment>
<keyword evidence="2" id="KW-0808">Transferase</keyword>
<dbReference type="AlphaFoldDB" id="A0A5M5DNY3"/>
<organism evidence="2 3">
    <name type="scientific">Bacteroides ovatus</name>
    <dbReference type="NCBI Taxonomy" id="28116"/>
    <lineage>
        <taxon>Bacteria</taxon>
        <taxon>Pseudomonadati</taxon>
        <taxon>Bacteroidota</taxon>
        <taxon>Bacteroidia</taxon>
        <taxon>Bacteroidales</taxon>
        <taxon>Bacteroidaceae</taxon>
        <taxon>Bacteroides</taxon>
    </lineage>
</organism>
<evidence type="ECO:0000313" key="2">
    <source>
        <dbReference type="EMBL" id="KAA4089122.1"/>
    </source>
</evidence>
<dbReference type="EMBL" id="VWKB01000061">
    <property type="protein sequence ID" value="KAA4089122.1"/>
    <property type="molecule type" value="Genomic_DNA"/>
</dbReference>
<feature type="domain" description="Polysaccharide pyruvyl transferase" evidence="1">
    <location>
        <begin position="36"/>
        <end position="325"/>
    </location>
</feature>
<gene>
    <name evidence="2" type="ORF">F3D66_28330</name>
</gene>
<evidence type="ECO:0000313" key="3">
    <source>
        <dbReference type="Proteomes" id="UP000473905"/>
    </source>
</evidence>
<name>A0A5M5DNY3_BACOV</name>
<keyword evidence="3" id="KW-1185">Reference proteome</keyword>
<sequence>MLSVILFTEKLNHSSKNKDMAAKIRCGIITIHNIPNYGATFQALGLFRYLVIQGYEVEFIDYSMNKPMASNTCEHSTLKKLLSLPKKLLNYQYYLNSKTKATAFAKFWNKHYKLSKHHYSGDNEFFDATLNYTVAISGSDQLFNLSLTNQSEGYFLPNVKNYKISYSTSFGMSGLSGDNEEKLIRLLRSYDRLSIREDTVAEYLKSKYGIETFVSVDPVFLLSKEDWKSYENSLKLPERYIFCYIMSDNPNIRQVIQWIRSKENDIPTIIVKTCKQKLSITGREESGSGPAEFLSLLSNASYVVTNSFHGCALGIIYNKKVFSLEEERFIGDQRYKAMLGKASVYNKIVPYDTDWSVFNFEDHIIDGSIVYKNLTSWIEESKSYLNESISLCRR</sequence>
<dbReference type="InterPro" id="IPR007345">
    <property type="entry name" value="Polysacch_pyruvyl_Trfase"/>
</dbReference>
<dbReference type="Pfam" id="PF04230">
    <property type="entry name" value="PS_pyruv_trans"/>
    <property type="match status" value="1"/>
</dbReference>
<proteinExistence type="predicted"/>
<reference evidence="2 3" key="1">
    <citation type="journal article" date="2019" name="Nat. Med.">
        <title>A library of human gut bacterial isolates paired with longitudinal multiomics data enables mechanistic microbiome research.</title>
        <authorList>
            <person name="Poyet M."/>
            <person name="Groussin M."/>
            <person name="Gibbons S.M."/>
            <person name="Avila-Pacheco J."/>
            <person name="Jiang X."/>
            <person name="Kearney S.M."/>
            <person name="Perrotta A.R."/>
            <person name="Berdy B."/>
            <person name="Zhao S."/>
            <person name="Lieberman T.D."/>
            <person name="Swanson P.K."/>
            <person name="Smith M."/>
            <person name="Roesemann S."/>
            <person name="Alexander J.E."/>
            <person name="Rich S.A."/>
            <person name="Livny J."/>
            <person name="Vlamakis H."/>
            <person name="Clish C."/>
            <person name="Bullock K."/>
            <person name="Deik A."/>
            <person name="Scott J."/>
            <person name="Pierce K.A."/>
            <person name="Xavier R.J."/>
            <person name="Alm E.J."/>
        </authorList>
    </citation>
    <scope>NUCLEOTIDE SEQUENCE [LARGE SCALE GENOMIC DNA]</scope>
    <source>
        <strain evidence="2 3">BIOML-A134</strain>
    </source>
</reference>
<dbReference type="Proteomes" id="UP000473905">
    <property type="component" value="Unassembled WGS sequence"/>
</dbReference>